<feature type="transmembrane region" description="Helical" evidence="1">
    <location>
        <begin position="6"/>
        <end position="24"/>
    </location>
</feature>
<sequence length="91" mass="9561">MDVARSYWLGWAVFGLGYALRGLAEARTEGWNGIAMALAAVGVVFVVISVVGDRSDDPQGEPSEKGLLLYGTWVVGLGMLGVGLSECLTTL</sequence>
<keyword evidence="1" id="KW-0812">Transmembrane</keyword>
<keyword evidence="1" id="KW-0472">Membrane</keyword>
<accession>A0ABD6B1G9</accession>
<evidence type="ECO:0000256" key="1">
    <source>
        <dbReference type="SAM" id="Phobius"/>
    </source>
</evidence>
<keyword evidence="1" id="KW-1133">Transmembrane helix</keyword>
<evidence type="ECO:0000313" key="3">
    <source>
        <dbReference type="Proteomes" id="UP001597187"/>
    </source>
</evidence>
<dbReference type="Proteomes" id="UP001597187">
    <property type="component" value="Unassembled WGS sequence"/>
</dbReference>
<name>A0ABD6B1G9_9EURY</name>
<comment type="caution">
    <text evidence="2">The sequence shown here is derived from an EMBL/GenBank/DDBJ whole genome shotgun (WGS) entry which is preliminary data.</text>
</comment>
<evidence type="ECO:0008006" key="4">
    <source>
        <dbReference type="Google" id="ProtNLM"/>
    </source>
</evidence>
<proteinExistence type="predicted"/>
<organism evidence="2 3">
    <name type="scientific">Halomarina rubra</name>
    <dbReference type="NCBI Taxonomy" id="2071873"/>
    <lineage>
        <taxon>Archaea</taxon>
        <taxon>Methanobacteriati</taxon>
        <taxon>Methanobacteriota</taxon>
        <taxon>Stenosarchaea group</taxon>
        <taxon>Halobacteria</taxon>
        <taxon>Halobacteriales</taxon>
        <taxon>Natronomonadaceae</taxon>
        <taxon>Halomarina</taxon>
    </lineage>
</organism>
<dbReference type="AlphaFoldDB" id="A0ABD6B1G9"/>
<dbReference type="EMBL" id="JBHUDC010000008">
    <property type="protein sequence ID" value="MFD1515418.1"/>
    <property type="molecule type" value="Genomic_DNA"/>
</dbReference>
<feature type="transmembrane region" description="Helical" evidence="1">
    <location>
        <begin position="67"/>
        <end position="88"/>
    </location>
</feature>
<feature type="transmembrane region" description="Helical" evidence="1">
    <location>
        <begin position="31"/>
        <end position="52"/>
    </location>
</feature>
<protein>
    <recommendedName>
        <fullName evidence="4">Integral membrane protein</fullName>
    </recommendedName>
</protein>
<evidence type="ECO:0000313" key="2">
    <source>
        <dbReference type="EMBL" id="MFD1515418.1"/>
    </source>
</evidence>
<keyword evidence="3" id="KW-1185">Reference proteome</keyword>
<reference evidence="2 3" key="1">
    <citation type="journal article" date="2019" name="Int. J. Syst. Evol. Microbiol.">
        <title>The Global Catalogue of Microorganisms (GCM) 10K type strain sequencing project: providing services to taxonomists for standard genome sequencing and annotation.</title>
        <authorList>
            <consortium name="The Broad Institute Genomics Platform"/>
            <consortium name="The Broad Institute Genome Sequencing Center for Infectious Disease"/>
            <person name="Wu L."/>
            <person name="Ma J."/>
        </authorList>
    </citation>
    <scope>NUCLEOTIDE SEQUENCE [LARGE SCALE GENOMIC DNA]</scope>
    <source>
        <strain evidence="2 3">CGMCC 1.12563</strain>
    </source>
</reference>
<gene>
    <name evidence="2" type="ORF">ACFSBT_19230</name>
</gene>
<dbReference type="RefSeq" id="WP_250875337.1">
    <property type="nucleotide sequence ID" value="NZ_JALXFV010000008.1"/>
</dbReference>